<protein>
    <recommendedName>
        <fullName evidence="2">SEFIR domain-containing protein</fullName>
    </recommendedName>
</protein>
<organism evidence="3">
    <name type="scientific">Arion vulgaris</name>
    <dbReference type="NCBI Taxonomy" id="1028688"/>
    <lineage>
        <taxon>Eukaryota</taxon>
        <taxon>Metazoa</taxon>
        <taxon>Spiralia</taxon>
        <taxon>Lophotrochozoa</taxon>
        <taxon>Mollusca</taxon>
        <taxon>Gastropoda</taxon>
        <taxon>Heterobranchia</taxon>
        <taxon>Euthyneura</taxon>
        <taxon>Panpulmonata</taxon>
        <taxon>Eupulmonata</taxon>
        <taxon>Stylommatophora</taxon>
        <taxon>Helicina</taxon>
        <taxon>Arionoidea</taxon>
        <taxon>Arionidae</taxon>
        <taxon>Arion</taxon>
    </lineage>
</organism>
<evidence type="ECO:0000313" key="3">
    <source>
        <dbReference type="EMBL" id="CEK87286.1"/>
    </source>
</evidence>
<dbReference type="EMBL" id="HACG01040421">
    <property type="protein sequence ID" value="CEK87286.1"/>
    <property type="molecule type" value="Transcribed_RNA"/>
</dbReference>
<dbReference type="InterPro" id="IPR013568">
    <property type="entry name" value="SEFIR_dom"/>
</dbReference>
<feature type="region of interest" description="Disordered" evidence="1">
    <location>
        <begin position="59"/>
        <end position="79"/>
    </location>
</feature>
<dbReference type="Pfam" id="PF08357">
    <property type="entry name" value="SEFIR"/>
    <property type="match status" value="1"/>
</dbReference>
<dbReference type="GO" id="GO:0006959">
    <property type="term" value="P:humoral immune response"/>
    <property type="evidence" value="ECO:0007669"/>
    <property type="project" value="TreeGrafter"/>
</dbReference>
<sequence>NCDVKVRNAPGGFTHSSYVSNQFASNKTNTSLAHSEMLAGVPYNVKPTNEHRTVGEKIEIGMRSQDGKSPQSSKETSVGIRHPKVAEVHAEQPVPSVIKPVNVKRAFCNIEVFVTYSYDNEDHAKQVLSLCMFLKSNGSTCSVDLCEKKSAGRSLEQLEFCRRKVLEADFILVCISQKYLEDISSDSATFFSQTNERWLHTREIYDLMKSEYLKKQQIYGVNSYSQTQRLIPLIFPKMTSSHVPPWMMNGHAYRWPRQYTELASRLTKLKERTIGKRTHEKQLGVRERNDSDLDMGTGMDMTNLMSSVLCSS</sequence>
<dbReference type="InterPro" id="IPR053047">
    <property type="entry name" value="E3_ubiq_ligase_TRAF3IP2"/>
</dbReference>
<feature type="non-terminal residue" evidence="3">
    <location>
        <position position="1"/>
    </location>
</feature>
<dbReference type="PROSITE" id="PS51534">
    <property type="entry name" value="SEFIR"/>
    <property type="match status" value="1"/>
</dbReference>
<dbReference type="GO" id="GO:0043123">
    <property type="term" value="P:positive regulation of canonical NF-kappaB signal transduction"/>
    <property type="evidence" value="ECO:0007669"/>
    <property type="project" value="TreeGrafter"/>
</dbReference>
<dbReference type="Gene3D" id="3.40.50.11530">
    <property type="match status" value="1"/>
</dbReference>
<feature type="compositionally biased region" description="Polar residues" evidence="1">
    <location>
        <begin position="67"/>
        <end position="76"/>
    </location>
</feature>
<evidence type="ECO:0000259" key="2">
    <source>
        <dbReference type="PROSITE" id="PS51534"/>
    </source>
</evidence>
<evidence type="ECO:0000256" key="1">
    <source>
        <dbReference type="SAM" id="MobiDB-lite"/>
    </source>
</evidence>
<gene>
    <name evidence="3" type="primary">ORF158375</name>
</gene>
<name>A0A0B7B4R8_9EUPU</name>
<proteinExistence type="predicted"/>
<dbReference type="PANTHER" id="PTHR34257">
    <property type="entry name" value="ADAPTER PROTEIN CIKS"/>
    <property type="match status" value="1"/>
</dbReference>
<dbReference type="PANTHER" id="PTHR34257:SF2">
    <property type="entry name" value="E3 UBIQUITIN LIGASE TRAF3IP2"/>
    <property type="match status" value="1"/>
</dbReference>
<dbReference type="AlphaFoldDB" id="A0A0B7B4R8"/>
<accession>A0A0B7B4R8</accession>
<reference evidence="3" key="1">
    <citation type="submission" date="2014-12" db="EMBL/GenBank/DDBJ databases">
        <title>Insight into the proteome of Arion vulgaris.</title>
        <authorList>
            <person name="Aradska J."/>
            <person name="Bulat T."/>
            <person name="Smidak R."/>
            <person name="Sarate P."/>
            <person name="Gangsoo J."/>
            <person name="Sialana F."/>
            <person name="Bilban M."/>
            <person name="Lubec G."/>
        </authorList>
    </citation>
    <scope>NUCLEOTIDE SEQUENCE</scope>
    <source>
        <tissue evidence="3">Skin</tissue>
    </source>
</reference>
<feature type="domain" description="SEFIR" evidence="2">
    <location>
        <begin position="109"/>
        <end position="264"/>
    </location>
</feature>